<dbReference type="Proteomes" id="UP000001292">
    <property type="component" value="Unassembled WGS sequence"/>
</dbReference>
<dbReference type="EMBL" id="CH480823">
    <property type="protein sequence ID" value="EDW56095.1"/>
    <property type="molecule type" value="Genomic_DNA"/>
</dbReference>
<proteinExistence type="predicted"/>
<feature type="compositionally biased region" description="Acidic residues" evidence="1">
    <location>
        <begin position="178"/>
        <end position="197"/>
    </location>
</feature>
<dbReference type="HOGENOM" id="CLU_1162222_0_0_1"/>
<feature type="compositionally biased region" description="Basic and acidic residues" evidence="1">
    <location>
        <begin position="73"/>
        <end position="99"/>
    </location>
</feature>
<evidence type="ECO:0000313" key="3">
    <source>
        <dbReference type="Proteomes" id="UP000001292"/>
    </source>
</evidence>
<dbReference type="PhylomeDB" id="B4I6Z7"/>
<gene>
    <name evidence="2" type="primary">Dsec\GM22936</name>
    <name evidence="2" type="ORF">Dsec_GM22936</name>
</gene>
<feature type="compositionally biased region" description="Basic and acidic residues" evidence="1">
    <location>
        <begin position="17"/>
        <end position="27"/>
    </location>
</feature>
<feature type="compositionally biased region" description="Low complexity" evidence="1">
    <location>
        <begin position="115"/>
        <end position="124"/>
    </location>
</feature>
<reference evidence="2 3" key="1">
    <citation type="journal article" date="2007" name="Nature">
        <title>Evolution of genes and genomes on the Drosophila phylogeny.</title>
        <authorList>
            <consortium name="Drosophila 12 Genomes Consortium"/>
            <person name="Clark A.G."/>
            <person name="Eisen M.B."/>
            <person name="Smith D.R."/>
            <person name="Bergman C.M."/>
            <person name="Oliver B."/>
            <person name="Markow T.A."/>
            <person name="Kaufman T.C."/>
            <person name="Kellis M."/>
            <person name="Gelbart W."/>
            <person name="Iyer V.N."/>
            <person name="Pollard D.A."/>
            <person name="Sackton T.B."/>
            <person name="Larracuente A.M."/>
            <person name="Singh N.D."/>
            <person name="Abad J.P."/>
            <person name="Abt D.N."/>
            <person name="Adryan B."/>
            <person name="Aguade M."/>
            <person name="Akashi H."/>
            <person name="Anderson W.W."/>
            <person name="Aquadro C.F."/>
            <person name="Ardell D.H."/>
            <person name="Arguello R."/>
            <person name="Artieri C.G."/>
            <person name="Barbash D.A."/>
            <person name="Barker D."/>
            <person name="Barsanti P."/>
            <person name="Batterham P."/>
            <person name="Batzoglou S."/>
            <person name="Begun D."/>
            <person name="Bhutkar A."/>
            <person name="Blanco E."/>
            <person name="Bosak S.A."/>
            <person name="Bradley R.K."/>
            <person name="Brand A.D."/>
            <person name="Brent M.R."/>
            <person name="Brooks A.N."/>
            <person name="Brown R.H."/>
            <person name="Butlin R.K."/>
            <person name="Caggese C."/>
            <person name="Calvi B.R."/>
            <person name="Bernardo de Carvalho A."/>
            <person name="Caspi A."/>
            <person name="Castrezana S."/>
            <person name="Celniker S.E."/>
            <person name="Chang J.L."/>
            <person name="Chapple C."/>
            <person name="Chatterji S."/>
            <person name="Chinwalla A."/>
            <person name="Civetta A."/>
            <person name="Clifton S.W."/>
            <person name="Comeron J.M."/>
            <person name="Costello J.C."/>
            <person name="Coyne J.A."/>
            <person name="Daub J."/>
            <person name="David R.G."/>
            <person name="Delcher A.L."/>
            <person name="Delehaunty K."/>
            <person name="Do C.B."/>
            <person name="Ebling H."/>
            <person name="Edwards K."/>
            <person name="Eickbush T."/>
            <person name="Evans J.D."/>
            <person name="Filipski A."/>
            <person name="Findeiss S."/>
            <person name="Freyhult E."/>
            <person name="Fulton L."/>
            <person name="Fulton R."/>
            <person name="Garcia A.C."/>
            <person name="Gardiner A."/>
            <person name="Garfield D.A."/>
            <person name="Garvin B.E."/>
            <person name="Gibson G."/>
            <person name="Gilbert D."/>
            <person name="Gnerre S."/>
            <person name="Godfrey J."/>
            <person name="Good R."/>
            <person name="Gotea V."/>
            <person name="Gravely B."/>
            <person name="Greenberg A.J."/>
            <person name="Griffiths-Jones S."/>
            <person name="Gross S."/>
            <person name="Guigo R."/>
            <person name="Gustafson E.A."/>
            <person name="Haerty W."/>
            <person name="Hahn M.W."/>
            <person name="Halligan D.L."/>
            <person name="Halpern A.L."/>
            <person name="Halter G.M."/>
            <person name="Han M.V."/>
            <person name="Heger A."/>
            <person name="Hillier L."/>
            <person name="Hinrichs A.S."/>
            <person name="Holmes I."/>
            <person name="Hoskins R.A."/>
            <person name="Hubisz M.J."/>
            <person name="Hultmark D."/>
            <person name="Huntley M.A."/>
            <person name="Jaffe D.B."/>
            <person name="Jagadeeshan S."/>
            <person name="Jeck W.R."/>
            <person name="Johnson J."/>
            <person name="Jones C.D."/>
            <person name="Jordan W.C."/>
            <person name="Karpen G.H."/>
            <person name="Kataoka E."/>
            <person name="Keightley P.D."/>
            <person name="Kheradpour P."/>
            <person name="Kirkness E.F."/>
            <person name="Koerich L.B."/>
            <person name="Kristiansen K."/>
            <person name="Kudrna D."/>
            <person name="Kulathinal R.J."/>
            <person name="Kumar S."/>
            <person name="Kwok R."/>
            <person name="Lander E."/>
            <person name="Langley C.H."/>
            <person name="Lapoint R."/>
            <person name="Lazzaro B.P."/>
            <person name="Lee S.J."/>
            <person name="Levesque L."/>
            <person name="Li R."/>
            <person name="Lin C.F."/>
            <person name="Lin M.F."/>
            <person name="Lindblad-Toh K."/>
            <person name="Llopart A."/>
            <person name="Long M."/>
            <person name="Low L."/>
            <person name="Lozovsky E."/>
            <person name="Lu J."/>
            <person name="Luo M."/>
            <person name="Machado C.A."/>
            <person name="Makalowski W."/>
            <person name="Marzo M."/>
            <person name="Matsuda M."/>
            <person name="Matzkin L."/>
            <person name="McAllister B."/>
            <person name="McBride C.S."/>
            <person name="McKernan B."/>
            <person name="McKernan K."/>
            <person name="Mendez-Lago M."/>
            <person name="Minx P."/>
            <person name="Mollenhauer M.U."/>
            <person name="Montooth K."/>
            <person name="Mount S.M."/>
            <person name="Mu X."/>
            <person name="Myers E."/>
            <person name="Negre B."/>
            <person name="Newfeld S."/>
            <person name="Nielsen R."/>
            <person name="Noor M.A."/>
            <person name="O'Grady P."/>
            <person name="Pachter L."/>
            <person name="Papaceit M."/>
            <person name="Parisi M.J."/>
            <person name="Parisi M."/>
            <person name="Parts L."/>
            <person name="Pedersen J.S."/>
            <person name="Pesole G."/>
            <person name="Phillippy A.M."/>
            <person name="Ponting C.P."/>
            <person name="Pop M."/>
            <person name="Porcelli D."/>
            <person name="Powell J.R."/>
            <person name="Prohaska S."/>
            <person name="Pruitt K."/>
            <person name="Puig M."/>
            <person name="Quesneville H."/>
            <person name="Ram K.R."/>
            <person name="Rand D."/>
            <person name="Rasmussen M.D."/>
            <person name="Reed L.K."/>
            <person name="Reenan R."/>
            <person name="Reily A."/>
            <person name="Remington K.A."/>
            <person name="Rieger T.T."/>
            <person name="Ritchie M.G."/>
            <person name="Robin C."/>
            <person name="Rogers Y.H."/>
            <person name="Rohde C."/>
            <person name="Rozas J."/>
            <person name="Rubenfield M.J."/>
            <person name="Ruiz A."/>
            <person name="Russo S."/>
            <person name="Salzberg S.L."/>
            <person name="Sanchez-Gracia A."/>
            <person name="Saranga D.J."/>
            <person name="Sato H."/>
            <person name="Schaeffer S.W."/>
            <person name="Schatz M.C."/>
            <person name="Schlenke T."/>
            <person name="Schwartz R."/>
            <person name="Segarra C."/>
            <person name="Singh R.S."/>
            <person name="Sirot L."/>
            <person name="Sirota M."/>
            <person name="Sisneros N.B."/>
            <person name="Smith C.D."/>
            <person name="Smith T.F."/>
            <person name="Spieth J."/>
            <person name="Stage D.E."/>
            <person name="Stark A."/>
            <person name="Stephan W."/>
            <person name="Strausberg R.L."/>
            <person name="Strempel S."/>
            <person name="Sturgill D."/>
            <person name="Sutton G."/>
            <person name="Sutton G.G."/>
            <person name="Tao W."/>
            <person name="Teichmann S."/>
            <person name="Tobari Y.N."/>
            <person name="Tomimura Y."/>
            <person name="Tsolas J.M."/>
            <person name="Valente V.L."/>
            <person name="Venter E."/>
            <person name="Venter J.C."/>
            <person name="Vicario S."/>
            <person name="Vieira F.G."/>
            <person name="Vilella A.J."/>
            <person name="Villasante A."/>
            <person name="Walenz B."/>
            <person name="Wang J."/>
            <person name="Wasserman M."/>
            <person name="Watts T."/>
            <person name="Wilson D."/>
            <person name="Wilson R.K."/>
            <person name="Wing R.A."/>
            <person name="Wolfner M.F."/>
            <person name="Wong A."/>
            <person name="Wong G.K."/>
            <person name="Wu C.I."/>
            <person name="Wu G."/>
            <person name="Yamamoto D."/>
            <person name="Yang H.P."/>
            <person name="Yang S.P."/>
            <person name="Yorke J.A."/>
            <person name="Yoshida K."/>
            <person name="Zdobnov E."/>
            <person name="Zhang P."/>
            <person name="Zhang Y."/>
            <person name="Zimin A.V."/>
            <person name="Baldwin J."/>
            <person name="Abdouelleil A."/>
            <person name="Abdulkadir J."/>
            <person name="Abebe A."/>
            <person name="Abera B."/>
            <person name="Abreu J."/>
            <person name="Acer S.C."/>
            <person name="Aftuck L."/>
            <person name="Alexander A."/>
            <person name="An P."/>
            <person name="Anderson E."/>
            <person name="Anderson S."/>
            <person name="Arachi H."/>
            <person name="Azer M."/>
            <person name="Bachantsang P."/>
            <person name="Barry A."/>
            <person name="Bayul T."/>
            <person name="Berlin A."/>
            <person name="Bessette D."/>
            <person name="Bloom T."/>
            <person name="Blye J."/>
            <person name="Boguslavskiy L."/>
            <person name="Bonnet C."/>
            <person name="Boukhgalter B."/>
            <person name="Bourzgui I."/>
            <person name="Brown A."/>
            <person name="Cahill P."/>
            <person name="Channer S."/>
            <person name="Cheshatsang Y."/>
            <person name="Chuda L."/>
            <person name="Citroen M."/>
            <person name="Collymore A."/>
            <person name="Cooke P."/>
            <person name="Costello M."/>
            <person name="D'Aco K."/>
            <person name="Daza R."/>
            <person name="De Haan G."/>
            <person name="DeGray S."/>
            <person name="DeMaso C."/>
            <person name="Dhargay N."/>
            <person name="Dooley K."/>
            <person name="Dooley E."/>
            <person name="Doricent M."/>
            <person name="Dorje P."/>
            <person name="Dorjee K."/>
            <person name="Dupes A."/>
            <person name="Elong R."/>
            <person name="Falk J."/>
            <person name="Farina A."/>
            <person name="Faro S."/>
            <person name="Ferguson D."/>
            <person name="Fisher S."/>
            <person name="Foley C.D."/>
            <person name="Franke A."/>
            <person name="Friedrich D."/>
            <person name="Gadbois L."/>
            <person name="Gearin G."/>
            <person name="Gearin C.R."/>
            <person name="Giannoukos G."/>
            <person name="Goode T."/>
            <person name="Graham J."/>
            <person name="Grandbois E."/>
            <person name="Grewal S."/>
            <person name="Gyaltsen K."/>
            <person name="Hafez N."/>
            <person name="Hagos B."/>
            <person name="Hall J."/>
            <person name="Henson C."/>
            <person name="Hollinger A."/>
            <person name="Honan T."/>
            <person name="Huard M.D."/>
            <person name="Hughes L."/>
            <person name="Hurhula B."/>
            <person name="Husby M.E."/>
            <person name="Kamat A."/>
            <person name="Kanga B."/>
            <person name="Kashin S."/>
            <person name="Khazanovich D."/>
            <person name="Kisner P."/>
            <person name="Lance K."/>
            <person name="Lara M."/>
            <person name="Lee W."/>
            <person name="Lennon N."/>
            <person name="Letendre F."/>
            <person name="LeVine R."/>
            <person name="Lipovsky A."/>
            <person name="Liu X."/>
            <person name="Liu J."/>
            <person name="Liu S."/>
            <person name="Lokyitsang T."/>
            <person name="Lokyitsang Y."/>
            <person name="Lubonja R."/>
            <person name="Lui A."/>
            <person name="MacDonald P."/>
            <person name="Magnisalis V."/>
            <person name="Maru K."/>
            <person name="Matthews C."/>
            <person name="McCusker W."/>
            <person name="McDonough S."/>
            <person name="Mehta T."/>
            <person name="Meldrim J."/>
            <person name="Meneus L."/>
            <person name="Mihai O."/>
            <person name="Mihalev A."/>
            <person name="Mihova T."/>
            <person name="Mittelman R."/>
            <person name="Mlenga V."/>
            <person name="Montmayeur A."/>
            <person name="Mulrain L."/>
            <person name="Navidi A."/>
            <person name="Naylor J."/>
            <person name="Negash T."/>
            <person name="Nguyen T."/>
            <person name="Nguyen N."/>
            <person name="Nicol R."/>
            <person name="Norbu C."/>
            <person name="Norbu N."/>
            <person name="Novod N."/>
            <person name="O'Neill B."/>
            <person name="Osman S."/>
            <person name="Markiewicz E."/>
            <person name="Oyono O.L."/>
            <person name="Patti C."/>
            <person name="Phunkhang P."/>
            <person name="Pierre F."/>
            <person name="Priest M."/>
            <person name="Raghuraman S."/>
            <person name="Rege F."/>
            <person name="Reyes R."/>
            <person name="Rise C."/>
            <person name="Rogov P."/>
            <person name="Ross K."/>
            <person name="Ryan E."/>
            <person name="Settipalli S."/>
            <person name="Shea T."/>
            <person name="Sherpa N."/>
            <person name="Shi L."/>
            <person name="Shih D."/>
            <person name="Sparrow T."/>
            <person name="Spaulding J."/>
            <person name="Stalker J."/>
            <person name="Stange-Thomann N."/>
            <person name="Stavropoulos S."/>
            <person name="Stone C."/>
            <person name="Strader C."/>
            <person name="Tesfaye S."/>
            <person name="Thomson T."/>
            <person name="Thoulutsang Y."/>
            <person name="Thoulutsang D."/>
            <person name="Topham K."/>
            <person name="Topping I."/>
            <person name="Tsamla T."/>
            <person name="Vassiliev H."/>
            <person name="Vo A."/>
            <person name="Wangchuk T."/>
            <person name="Wangdi T."/>
            <person name="Weiand M."/>
            <person name="Wilkinson J."/>
            <person name="Wilson A."/>
            <person name="Yadav S."/>
            <person name="Young G."/>
            <person name="Yu Q."/>
            <person name="Zembek L."/>
            <person name="Zhong D."/>
            <person name="Zimmer A."/>
            <person name="Zwirko Z."/>
            <person name="Jaffe D.B."/>
            <person name="Alvarez P."/>
            <person name="Brockman W."/>
            <person name="Butler J."/>
            <person name="Chin C."/>
            <person name="Gnerre S."/>
            <person name="Grabherr M."/>
            <person name="Kleber M."/>
            <person name="Mauceli E."/>
            <person name="MacCallum I."/>
        </authorList>
    </citation>
    <scope>NUCLEOTIDE SEQUENCE [LARGE SCALE GENOMIC DNA]</scope>
    <source>
        <strain evidence="3">Rob3c / Tucson 14021-0248.25</strain>
    </source>
</reference>
<protein>
    <submittedName>
        <fullName evidence="2">GM22936</fullName>
    </submittedName>
</protein>
<feature type="compositionally biased region" description="Basic and acidic residues" evidence="1">
    <location>
        <begin position="33"/>
        <end position="45"/>
    </location>
</feature>
<name>B4I6Z7_DROSE</name>
<dbReference type="AlphaFoldDB" id="B4I6Z7"/>
<sequence>MDLAKNDDDLGIPVPDNGDKDDMEGAKGAKGADGAKGRIGAEWHMRQANGSGPGPGERIRADGRAGRRTYGQPDERTDGRTDRGDGVTADPEHNAKEYNTKTASCHAIHYYHQPNSGSSYSNYSSRRHHQHQQLTSSASTSSSTSSLQPPRKRYSLAQDRLNPFELDICDPGEMGSKEEEEEEENEQEDQEEEEEEEPGRSYYQRSHMNRRRHYKYDAVEECCRPICQEQHYGSIADML</sequence>
<evidence type="ECO:0000256" key="1">
    <source>
        <dbReference type="SAM" id="MobiDB-lite"/>
    </source>
</evidence>
<organism evidence="3">
    <name type="scientific">Drosophila sechellia</name>
    <name type="common">Fruit fly</name>
    <dbReference type="NCBI Taxonomy" id="7238"/>
    <lineage>
        <taxon>Eukaryota</taxon>
        <taxon>Metazoa</taxon>
        <taxon>Ecdysozoa</taxon>
        <taxon>Arthropoda</taxon>
        <taxon>Hexapoda</taxon>
        <taxon>Insecta</taxon>
        <taxon>Pterygota</taxon>
        <taxon>Neoptera</taxon>
        <taxon>Endopterygota</taxon>
        <taxon>Diptera</taxon>
        <taxon>Brachycera</taxon>
        <taxon>Muscomorpha</taxon>
        <taxon>Ephydroidea</taxon>
        <taxon>Drosophilidae</taxon>
        <taxon>Drosophila</taxon>
        <taxon>Sophophora</taxon>
    </lineage>
</organism>
<accession>B4I6Z7</accession>
<feature type="region of interest" description="Disordered" evidence="1">
    <location>
        <begin position="1"/>
        <end position="210"/>
    </location>
</feature>
<feature type="compositionally biased region" description="Low complexity" evidence="1">
    <location>
        <begin position="132"/>
        <end position="146"/>
    </location>
</feature>
<evidence type="ECO:0000313" key="2">
    <source>
        <dbReference type="EMBL" id="EDW56095.1"/>
    </source>
</evidence>
<keyword evidence="3" id="KW-1185">Reference proteome</keyword>